<keyword evidence="1" id="KW-1133">Transmembrane helix</keyword>
<keyword evidence="3" id="KW-1185">Reference proteome</keyword>
<evidence type="ECO:0000256" key="1">
    <source>
        <dbReference type="SAM" id="Phobius"/>
    </source>
</evidence>
<organism evidence="2 3">
    <name type="scientific">Microbacterium trichothecenolyticum</name>
    <name type="common">Aureobacterium trichothecenolyticum</name>
    <dbReference type="NCBI Taxonomy" id="69370"/>
    <lineage>
        <taxon>Bacteria</taxon>
        <taxon>Bacillati</taxon>
        <taxon>Actinomycetota</taxon>
        <taxon>Actinomycetes</taxon>
        <taxon>Micrococcales</taxon>
        <taxon>Microbacteriaceae</taxon>
        <taxon>Microbacterium</taxon>
    </lineage>
</organism>
<feature type="transmembrane region" description="Helical" evidence="1">
    <location>
        <begin position="46"/>
        <end position="70"/>
    </location>
</feature>
<comment type="caution">
    <text evidence="2">The sequence shown here is derived from an EMBL/GenBank/DDBJ whole genome shotgun (WGS) entry which is preliminary data.</text>
</comment>
<evidence type="ECO:0000313" key="3">
    <source>
        <dbReference type="Proteomes" id="UP001226691"/>
    </source>
</evidence>
<proteinExistence type="predicted"/>
<reference evidence="2 3" key="1">
    <citation type="submission" date="2023-07" db="EMBL/GenBank/DDBJ databases">
        <title>Functional and genomic diversity of the sorghum phyllosphere microbiome.</title>
        <authorList>
            <person name="Shade A."/>
        </authorList>
    </citation>
    <scope>NUCLEOTIDE SEQUENCE [LARGE SCALE GENOMIC DNA]</scope>
    <source>
        <strain evidence="2 3">SORGH_AS_1207</strain>
    </source>
</reference>
<dbReference type="RefSeq" id="WP_307480091.1">
    <property type="nucleotide sequence ID" value="NZ_JAUTBF010000001.1"/>
</dbReference>
<keyword evidence="1" id="KW-0812">Transmembrane</keyword>
<feature type="transmembrane region" description="Helical" evidence="1">
    <location>
        <begin position="21"/>
        <end position="40"/>
    </location>
</feature>
<feature type="transmembrane region" description="Helical" evidence="1">
    <location>
        <begin position="164"/>
        <end position="189"/>
    </location>
</feature>
<protein>
    <submittedName>
        <fullName evidence="2">ABC-2 type transport system permease protein</fullName>
    </submittedName>
</protein>
<feature type="transmembrane region" description="Helical" evidence="1">
    <location>
        <begin position="127"/>
        <end position="152"/>
    </location>
</feature>
<name>A0ABU0TQY7_MICTR</name>
<sequence>MSIVIASVRASVQELLRLPSFLLPLAVFPTVLYLFLGLQQPGSTDLIYLGYCAFAILGTMMFQFGVGIAATRDDPWNTYTLTLPGRAWQRIAALLTSGALFSTAFCIPISAAAFVAGKLHPLSVPTVAAVLGALLLGAIVHGLFGLALGYWLPARGAASITNLIYFPLSFIGGLFGPVTDGLLGAIHPWSPTGAWMDLIYAALTNAPAGQAILVGVGYAAVFAIAAGVGYRRVERTVHR</sequence>
<accession>A0ABU0TQY7</accession>
<dbReference type="Proteomes" id="UP001226691">
    <property type="component" value="Unassembled WGS sequence"/>
</dbReference>
<feature type="transmembrane region" description="Helical" evidence="1">
    <location>
        <begin position="91"/>
        <end position="115"/>
    </location>
</feature>
<keyword evidence="1" id="KW-0472">Membrane</keyword>
<evidence type="ECO:0000313" key="2">
    <source>
        <dbReference type="EMBL" id="MDQ1122082.1"/>
    </source>
</evidence>
<gene>
    <name evidence="2" type="ORF">QE412_000655</name>
</gene>
<dbReference type="EMBL" id="JAUTBF010000001">
    <property type="protein sequence ID" value="MDQ1122082.1"/>
    <property type="molecule type" value="Genomic_DNA"/>
</dbReference>
<feature type="transmembrane region" description="Helical" evidence="1">
    <location>
        <begin position="209"/>
        <end position="230"/>
    </location>
</feature>